<dbReference type="EC" id="5.4.99.12" evidence="5"/>
<keyword evidence="2" id="KW-0819">tRNA processing</keyword>
<feature type="domain" description="Pseudouridine synthase I TruA alpha/beta" evidence="4">
    <location>
        <begin position="7"/>
        <end position="111"/>
    </location>
</feature>
<sequence length="118" mass="13610">MENLERAIKKLEGEHDFTSFCSTKTDKTDLVRTVYEASVRKDEANNELVFTFRGNGFLYNMIRIFVGTLLQIADGLKKVEEIDRLLEVKDRRKAGPTAPSQGLYLVEVYYDEEKLRNG</sequence>
<evidence type="ECO:0000259" key="4">
    <source>
        <dbReference type="Pfam" id="PF01416"/>
    </source>
</evidence>
<dbReference type="AlphaFoldDB" id="A0A645D9I0"/>
<proteinExistence type="inferred from homology"/>
<accession>A0A645D9I0</accession>
<dbReference type="PANTHER" id="PTHR11142">
    <property type="entry name" value="PSEUDOURIDYLATE SYNTHASE"/>
    <property type="match status" value="1"/>
</dbReference>
<evidence type="ECO:0000313" key="5">
    <source>
        <dbReference type="EMBL" id="MPM85984.1"/>
    </source>
</evidence>
<dbReference type="EMBL" id="VSSQ01034141">
    <property type="protein sequence ID" value="MPM85984.1"/>
    <property type="molecule type" value="Genomic_DNA"/>
</dbReference>
<dbReference type="InterPro" id="IPR020103">
    <property type="entry name" value="PsdUridine_synth_cat_dom_sf"/>
</dbReference>
<dbReference type="PANTHER" id="PTHR11142:SF0">
    <property type="entry name" value="TRNA PSEUDOURIDINE SYNTHASE-LIKE 1"/>
    <property type="match status" value="1"/>
</dbReference>
<dbReference type="Gene3D" id="3.30.70.660">
    <property type="entry name" value="Pseudouridine synthase I, catalytic domain, C-terminal subdomain"/>
    <property type="match status" value="1"/>
</dbReference>
<organism evidence="5">
    <name type="scientific">bioreactor metagenome</name>
    <dbReference type="NCBI Taxonomy" id="1076179"/>
    <lineage>
        <taxon>unclassified sequences</taxon>
        <taxon>metagenomes</taxon>
        <taxon>ecological metagenomes</taxon>
    </lineage>
</organism>
<evidence type="ECO:0000256" key="1">
    <source>
        <dbReference type="ARBA" id="ARBA00009375"/>
    </source>
</evidence>
<comment type="caution">
    <text evidence="5">The sequence shown here is derived from an EMBL/GenBank/DDBJ whole genome shotgun (WGS) entry which is preliminary data.</text>
</comment>
<dbReference type="GO" id="GO:0160147">
    <property type="term" value="F:tRNA pseudouridine(38-40) synthase activity"/>
    <property type="evidence" value="ECO:0007669"/>
    <property type="project" value="UniProtKB-EC"/>
</dbReference>
<name>A0A645D9I0_9ZZZZ</name>
<comment type="similarity">
    <text evidence="1">Belongs to the tRNA pseudouridine synthase TruA family.</text>
</comment>
<gene>
    <name evidence="5" type="primary">truA_46</name>
    <name evidence="5" type="ORF">SDC9_133067</name>
</gene>
<dbReference type="GO" id="GO:0031119">
    <property type="term" value="P:tRNA pseudouridine synthesis"/>
    <property type="evidence" value="ECO:0007669"/>
    <property type="project" value="TreeGrafter"/>
</dbReference>
<keyword evidence="3 5" id="KW-0413">Isomerase</keyword>
<dbReference type="InterPro" id="IPR001406">
    <property type="entry name" value="PsdUridine_synth_TruA"/>
</dbReference>
<evidence type="ECO:0000256" key="3">
    <source>
        <dbReference type="ARBA" id="ARBA00023235"/>
    </source>
</evidence>
<evidence type="ECO:0000256" key="2">
    <source>
        <dbReference type="ARBA" id="ARBA00022694"/>
    </source>
</evidence>
<protein>
    <submittedName>
        <fullName evidence="5">tRNA pseudouridine synthase A</fullName>
        <ecNumber evidence="5">5.4.99.12</ecNumber>
    </submittedName>
</protein>
<dbReference type="SUPFAM" id="SSF55120">
    <property type="entry name" value="Pseudouridine synthase"/>
    <property type="match status" value="1"/>
</dbReference>
<dbReference type="GO" id="GO:0003723">
    <property type="term" value="F:RNA binding"/>
    <property type="evidence" value="ECO:0007669"/>
    <property type="project" value="InterPro"/>
</dbReference>
<dbReference type="Pfam" id="PF01416">
    <property type="entry name" value="PseudoU_synth_1"/>
    <property type="match status" value="1"/>
</dbReference>
<dbReference type="InterPro" id="IPR020095">
    <property type="entry name" value="PsdUridine_synth_TruA_C"/>
</dbReference>
<dbReference type="InterPro" id="IPR020097">
    <property type="entry name" value="PsdUridine_synth_TruA_a/b_dom"/>
</dbReference>
<reference evidence="5" key="1">
    <citation type="submission" date="2019-08" db="EMBL/GenBank/DDBJ databases">
        <authorList>
            <person name="Kucharzyk K."/>
            <person name="Murdoch R.W."/>
            <person name="Higgins S."/>
            <person name="Loffler F."/>
        </authorList>
    </citation>
    <scope>NUCLEOTIDE SEQUENCE</scope>
</reference>